<feature type="compositionally biased region" description="Basic residues" evidence="1">
    <location>
        <begin position="48"/>
        <end position="59"/>
    </location>
</feature>
<keyword evidence="2" id="KW-1133">Transmembrane helix</keyword>
<keyword evidence="2" id="KW-0812">Transmembrane</keyword>
<name>A0A182UME9_ANOME</name>
<evidence type="ECO:0000256" key="1">
    <source>
        <dbReference type="SAM" id="MobiDB-lite"/>
    </source>
</evidence>
<evidence type="ECO:0000313" key="3">
    <source>
        <dbReference type="EnsemblMetazoa" id="AMEM000374-PA"/>
    </source>
</evidence>
<proteinExistence type="predicted"/>
<dbReference type="VEuPathDB" id="VectorBase:AMEM000374"/>
<reference evidence="3" key="1">
    <citation type="submission" date="2020-05" db="UniProtKB">
        <authorList>
            <consortium name="EnsemblMetazoa"/>
        </authorList>
    </citation>
    <scope>IDENTIFICATION</scope>
    <source>
        <strain evidence="3">MAF</strain>
    </source>
</reference>
<dbReference type="STRING" id="30066.A0A182UME9"/>
<dbReference type="Proteomes" id="UP000075903">
    <property type="component" value="Unassembled WGS sequence"/>
</dbReference>
<evidence type="ECO:0000256" key="2">
    <source>
        <dbReference type="SAM" id="Phobius"/>
    </source>
</evidence>
<organism evidence="3 4">
    <name type="scientific">Anopheles merus</name>
    <name type="common">Mosquito</name>
    <dbReference type="NCBI Taxonomy" id="30066"/>
    <lineage>
        <taxon>Eukaryota</taxon>
        <taxon>Metazoa</taxon>
        <taxon>Ecdysozoa</taxon>
        <taxon>Arthropoda</taxon>
        <taxon>Hexapoda</taxon>
        <taxon>Insecta</taxon>
        <taxon>Pterygota</taxon>
        <taxon>Neoptera</taxon>
        <taxon>Endopterygota</taxon>
        <taxon>Diptera</taxon>
        <taxon>Nematocera</taxon>
        <taxon>Culicoidea</taxon>
        <taxon>Culicidae</taxon>
        <taxon>Anophelinae</taxon>
        <taxon>Anopheles</taxon>
    </lineage>
</organism>
<accession>A0A182UME9</accession>
<evidence type="ECO:0000313" key="4">
    <source>
        <dbReference type="Proteomes" id="UP000075903"/>
    </source>
</evidence>
<feature type="region of interest" description="Disordered" evidence="1">
    <location>
        <begin position="149"/>
        <end position="169"/>
    </location>
</feature>
<feature type="region of interest" description="Disordered" evidence="1">
    <location>
        <begin position="47"/>
        <end position="78"/>
    </location>
</feature>
<sequence>MPSACSSLPSKCGTASRRPIPIDCCTIMVKIIAITLPNTAITVSARSRPVRPNRPKQARSRSVPVQQPGNLPKLATPNQPLLPSTSSPILSPLLALLLSLLLLLLILVLLLLLLLLPLVLLLLLLPLAVPLQPALLEFHLFFPTLPSPPKPPPPPKLNPSPPPPPPRAPRLAISLTRSCPSIWKFEYRISVFQHSVSLWKARIRPGCKAPSRLRFWGPPALDAPASYSNFSSTTFRRTTSAPASGPSTGAAWSVIPAYGS</sequence>
<feature type="transmembrane region" description="Helical" evidence="2">
    <location>
        <begin position="93"/>
        <end position="125"/>
    </location>
</feature>
<dbReference type="AlphaFoldDB" id="A0A182UME9"/>
<keyword evidence="4" id="KW-1185">Reference proteome</keyword>
<keyword evidence="2" id="KW-0472">Membrane</keyword>
<protein>
    <submittedName>
        <fullName evidence="3">Uncharacterized protein</fullName>
    </submittedName>
</protein>
<dbReference type="EnsemblMetazoa" id="AMEM000374-RA">
    <property type="protein sequence ID" value="AMEM000374-PA"/>
    <property type="gene ID" value="AMEM000374"/>
</dbReference>
<feature type="compositionally biased region" description="Pro residues" evidence="1">
    <location>
        <begin position="149"/>
        <end position="168"/>
    </location>
</feature>